<proteinExistence type="predicted"/>
<dbReference type="EMBL" id="WAAU01000030">
    <property type="protein sequence ID" value="KAB1153847.1"/>
    <property type="molecule type" value="Genomic_DNA"/>
</dbReference>
<dbReference type="AlphaFoldDB" id="A0A7J5A8K6"/>
<feature type="coiled-coil region" evidence="1">
    <location>
        <begin position="68"/>
        <end position="102"/>
    </location>
</feature>
<name>A0A7J5A8K6_9FLAO</name>
<dbReference type="RefSeq" id="WP_150900969.1">
    <property type="nucleotide sequence ID" value="NZ_WAAU01000030.1"/>
</dbReference>
<accession>A0A7J5A8K6</accession>
<evidence type="ECO:0000256" key="1">
    <source>
        <dbReference type="SAM" id="Coils"/>
    </source>
</evidence>
<evidence type="ECO:0008006" key="4">
    <source>
        <dbReference type="Google" id="ProtNLM"/>
    </source>
</evidence>
<evidence type="ECO:0000313" key="3">
    <source>
        <dbReference type="Proteomes" id="UP000467305"/>
    </source>
</evidence>
<comment type="caution">
    <text evidence="2">The sequence shown here is derived from an EMBL/GenBank/DDBJ whole genome shotgun (WGS) entry which is preliminary data.</text>
</comment>
<organism evidence="2 3">
    <name type="scientific">Tenacibaculum aiptasiae</name>
    <dbReference type="NCBI Taxonomy" id="426481"/>
    <lineage>
        <taxon>Bacteria</taxon>
        <taxon>Pseudomonadati</taxon>
        <taxon>Bacteroidota</taxon>
        <taxon>Flavobacteriia</taxon>
        <taxon>Flavobacteriales</taxon>
        <taxon>Flavobacteriaceae</taxon>
        <taxon>Tenacibaculum</taxon>
    </lineage>
</organism>
<sequence length="206" mass="24482">MKNKFILMSLFLGTFYGFSQHKFSTYSAHKSITEAIRINSELIAGRTSFFEKQAEEKPLMFQKTKTRIEEFNRLSNNLSEYIERLQSEANTEQVLYDLLEDNHYKNILFRKGGALSFKGIRLKVKIDSLYNHSVKINVHKLSQLENFYNGHFKTNDIFYDHDGNEIDYFKYRFYDKTNYGIMMSMNCLLLDVKTFQLLYYGTIMSY</sequence>
<keyword evidence="3" id="KW-1185">Reference proteome</keyword>
<dbReference type="OrthoDB" id="1187104at2"/>
<reference evidence="2 3" key="1">
    <citation type="submission" date="2019-09" db="EMBL/GenBank/DDBJ databases">
        <authorList>
            <person name="Cao W.R."/>
        </authorList>
    </citation>
    <scope>NUCLEOTIDE SEQUENCE [LARGE SCALE GENOMIC DNA]</scope>
    <source>
        <strain evidence="3">a4</strain>
    </source>
</reference>
<keyword evidence="1" id="KW-0175">Coiled coil</keyword>
<protein>
    <recommendedName>
        <fullName evidence="4">Gliding motility-associated protein GldM N-terminal domain-containing protein</fullName>
    </recommendedName>
</protein>
<evidence type="ECO:0000313" key="2">
    <source>
        <dbReference type="EMBL" id="KAB1153847.1"/>
    </source>
</evidence>
<gene>
    <name evidence="2" type="ORF">F7018_15265</name>
</gene>
<dbReference type="Proteomes" id="UP000467305">
    <property type="component" value="Unassembled WGS sequence"/>
</dbReference>